<dbReference type="RefSeq" id="WP_012790861.1">
    <property type="nucleotide sequence ID" value="NC_013132.1"/>
</dbReference>
<dbReference type="PANTHER" id="PTHR11731">
    <property type="entry name" value="PROTEASE FAMILY S9B,C DIPEPTIDYL-PEPTIDASE IV-RELATED"/>
    <property type="match status" value="1"/>
</dbReference>
<sequence>MMRISIFFTCIYFGIAAFSSAQKPAIDFDTYKTWSNISRYELSSNGKYIAFLIENEPGGSQTLIIKPTNNKWEKQYIGATFSGFTYNNNSALITKSGGKLVELNLKTKNENDQPVLPLRKESPEPVSIQRSDIHENRIIIKSLFDNQIDSIDNVSSFMTAIDQSAVIINVDGIGGQPELYWYDFKSHSKSKIWEGHRGQKVEFSHEENCNYNLFKCISPLPEKNTSLPEVDIWSYRDANFPDPFTPKGNSSETFFSVSCNKDHFVTKLTSHGERLISAKGDYALVEYRPGKFLWEAKWNENAKATIYCISMANGRKTVVATQSSYQLLEAKISPDGRYIIMADNNLKHYISYDTKNETSKIISKRSEILMRTLYSSINILPFETVWVDSSHFAIRDDNDIWMFDASGKEECANLTKSYGKDNHLSFRFSSVKYLNKFLLLSTFDEVSKNWGFYRISLTKRGSPEKLSMGDYYFGGNGPLISKAEKSNTYVIVMEKSNESPNLFITNDFIKFQKVSNNHPEKKYNWMKAELITWERPDKVICKGILYKPEDLDSTKKYPLVVSVYDSYTEQINAFIKPNEYSTRNGYGNWLPAAWLVSNRYLVFIPDMENRKEDSILYSLQQTTTSGIANLINKFHYINKDKIGIQGSSWGGELVNYIVSHTTIFAAAFSGAGFTDQISRSGFSDAISTRYYLPWVEGQEGGSLTDVPQRYIDESALFAAGKIKTPLLIKHNKDDGAVPFYQGLQFFRLLRRLNKKAWLLQYDGGGHGVNPGKNLEDFNIRLMQFFNYYLKDSLPPIWMTSIIPSELKQTVTGLELDSTGKYP</sequence>
<feature type="chain" id="PRO_5037248622" evidence="1">
    <location>
        <begin position="22"/>
        <end position="822"/>
    </location>
</feature>
<dbReference type="Gene3D" id="3.40.50.1820">
    <property type="entry name" value="alpha/beta hydrolase"/>
    <property type="match status" value="1"/>
</dbReference>
<evidence type="ECO:0000256" key="1">
    <source>
        <dbReference type="SAM" id="SignalP"/>
    </source>
</evidence>
<dbReference type="Pfam" id="PF00326">
    <property type="entry name" value="Peptidase_S9"/>
    <property type="match status" value="1"/>
</dbReference>
<name>A0A979G4Q5_CHIPD</name>
<protein>
    <submittedName>
        <fullName evidence="3">Peptidase S9 prolyl oligopeptidase active site domain protein</fullName>
    </submittedName>
</protein>
<dbReference type="GO" id="GO:0008239">
    <property type="term" value="F:dipeptidyl-peptidase activity"/>
    <property type="evidence" value="ECO:0007669"/>
    <property type="project" value="TreeGrafter"/>
</dbReference>
<reference evidence="4" key="1">
    <citation type="submission" date="2009-08" db="EMBL/GenBank/DDBJ databases">
        <title>The complete genome of Chitinophaga pinensis DSM 2588.</title>
        <authorList>
            <consortium name="US DOE Joint Genome Institute (JGI-PGF)"/>
            <person name="Lucas S."/>
            <person name="Copeland A."/>
            <person name="Lapidus A."/>
            <person name="Glavina del Rio T."/>
            <person name="Dalin E."/>
            <person name="Tice H."/>
            <person name="Bruce D."/>
            <person name="Goodwin L."/>
            <person name="Pitluck S."/>
            <person name="Kyrpides N."/>
            <person name="Mavromatis K."/>
            <person name="Ivanova N."/>
            <person name="Mikhailova N."/>
            <person name="Sims D."/>
            <person name="Meinche L."/>
            <person name="Brettin T."/>
            <person name="Detter J.C."/>
            <person name="Han C."/>
            <person name="Larimer F."/>
            <person name="Land M."/>
            <person name="Hauser L."/>
            <person name="Markowitz V."/>
            <person name="Cheng J.-F."/>
            <person name="Hugenholtz P."/>
            <person name="Woyke T."/>
            <person name="Wu D."/>
            <person name="Spring S."/>
            <person name="Klenk H.-P."/>
            <person name="Eisen J.A."/>
        </authorList>
    </citation>
    <scope>NUCLEOTIDE SEQUENCE [LARGE SCALE GENOMIC DNA]</scope>
    <source>
        <strain evidence="4">ATCC 43595 / DSM 2588 / LMG 13176 / NBRC 15968 / NCIMB 11800 / UQM 2034</strain>
    </source>
</reference>
<dbReference type="AlphaFoldDB" id="A0A979G4Q5"/>
<feature type="signal peptide" evidence="1">
    <location>
        <begin position="1"/>
        <end position="21"/>
    </location>
</feature>
<dbReference type="OrthoDB" id="9812921at2"/>
<reference evidence="3 4" key="2">
    <citation type="journal article" date="2010" name="Stand. Genomic Sci.">
        <title>Complete genome sequence of Chitinophaga pinensis type strain (UQM 2034).</title>
        <authorList>
            <person name="Glavina Del Rio T."/>
            <person name="Abt B."/>
            <person name="Spring S."/>
            <person name="Lapidus A."/>
            <person name="Nolan M."/>
            <person name="Tice H."/>
            <person name="Copeland A."/>
            <person name="Cheng J.F."/>
            <person name="Chen F."/>
            <person name="Bruce D."/>
            <person name="Goodwin L."/>
            <person name="Pitluck S."/>
            <person name="Ivanova N."/>
            <person name="Mavromatis K."/>
            <person name="Mikhailova N."/>
            <person name="Pati A."/>
            <person name="Chen A."/>
            <person name="Palaniappan K."/>
            <person name="Land M."/>
            <person name="Hauser L."/>
            <person name="Chang Y.J."/>
            <person name="Jeffries C.D."/>
            <person name="Chain P."/>
            <person name="Saunders E."/>
            <person name="Detter J.C."/>
            <person name="Brettin T."/>
            <person name="Rohde M."/>
            <person name="Goker M."/>
            <person name="Bristow J."/>
            <person name="Eisen J.A."/>
            <person name="Markowitz V."/>
            <person name="Hugenholtz P."/>
            <person name="Kyrpides N.C."/>
            <person name="Klenk H.P."/>
            <person name="Lucas S."/>
        </authorList>
    </citation>
    <scope>NUCLEOTIDE SEQUENCE [LARGE SCALE GENOMIC DNA]</scope>
    <source>
        <strain evidence="4">ATCC 43595 / DSM 2588 / LMG 13176 / NBRC 15968 / NCIMB 11800 / UQM 2034</strain>
    </source>
</reference>
<dbReference type="EMBL" id="CP001699">
    <property type="protein sequence ID" value="ACU60685.1"/>
    <property type="molecule type" value="Genomic_DNA"/>
</dbReference>
<dbReference type="SUPFAM" id="SSF82171">
    <property type="entry name" value="DPP6 N-terminal domain-like"/>
    <property type="match status" value="1"/>
</dbReference>
<dbReference type="GO" id="GO:0006508">
    <property type="term" value="P:proteolysis"/>
    <property type="evidence" value="ECO:0007669"/>
    <property type="project" value="InterPro"/>
</dbReference>
<evidence type="ECO:0000313" key="4">
    <source>
        <dbReference type="Proteomes" id="UP000002215"/>
    </source>
</evidence>
<dbReference type="KEGG" id="cpi:Cpin_3218"/>
<dbReference type="InterPro" id="IPR029058">
    <property type="entry name" value="AB_hydrolase_fold"/>
</dbReference>
<dbReference type="InterPro" id="IPR050278">
    <property type="entry name" value="Serine_Prot_S9B/DPPIV"/>
</dbReference>
<dbReference type="PANTHER" id="PTHR11731:SF193">
    <property type="entry name" value="DIPEPTIDYL PEPTIDASE 9"/>
    <property type="match status" value="1"/>
</dbReference>
<dbReference type="InterPro" id="IPR001375">
    <property type="entry name" value="Peptidase_S9_cat"/>
</dbReference>
<organism evidence="3 4">
    <name type="scientific">Chitinophaga pinensis (strain ATCC 43595 / DSM 2588 / LMG 13176 / NBRC 15968 / NCIMB 11800 / UQM 2034)</name>
    <dbReference type="NCBI Taxonomy" id="485918"/>
    <lineage>
        <taxon>Bacteria</taxon>
        <taxon>Pseudomonadati</taxon>
        <taxon>Bacteroidota</taxon>
        <taxon>Chitinophagia</taxon>
        <taxon>Chitinophagales</taxon>
        <taxon>Chitinophagaceae</taxon>
        <taxon>Chitinophaga</taxon>
    </lineage>
</organism>
<feature type="domain" description="Peptidase S9 prolyl oligopeptidase catalytic" evidence="2">
    <location>
        <begin position="626"/>
        <end position="791"/>
    </location>
</feature>
<evidence type="ECO:0000313" key="3">
    <source>
        <dbReference type="EMBL" id="ACU60685.1"/>
    </source>
</evidence>
<dbReference type="Proteomes" id="UP000002215">
    <property type="component" value="Chromosome"/>
</dbReference>
<dbReference type="GO" id="GO:0008236">
    <property type="term" value="F:serine-type peptidase activity"/>
    <property type="evidence" value="ECO:0007669"/>
    <property type="project" value="InterPro"/>
</dbReference>
<gene>
    <name evidence="3" type="ordered locus">Cpin_3218</name>
</gene>
<keyword evidence="1" id="KW-0732">Signal</keyword>
<evidence type="ECO:0000259" key="2">
    <source>
        <dbReference type="Pfam" id="PF00326"/>
    </source>
</evidence>
<dbReference type="SUPFAM" id="SSF53474">
    <property type="entry name" value="alpha/beta-Hydrolases"/>
    <property type="match status" value="1"/>
</dbReference>
<proteinExistence type="predicted"/>
<accession>A0A979G4Q5</accession>